<evidence type="ECO:0000313" key="2">
    <source>
        <dbReference type="Proteomes" id="UP000646523"/>
    </source>
</evidence>
<organism evidence="1 2">
    <name type="scientific">Nonomuraea cavernae</name>
    <dbReference type="NCBI Taxonomy" id="2045107"/>
    <lineage>
        <taxon>Bacteria</taxon>
        <taxon>Bacillati</taxon>
        <taxon>Actinomycetota</taxon>
        <taxon>Actinomycetes</taxon>
        <taxon>Streptosporangiales</taxon>
        <taxon>Streptosporangiaceae</taxon>
        <taxon>Nonomuraea</taxon>
    </lineage>
</organism>
<evidence type="ECO:0000313" key="1">
    <source>
        <dbReference type="EMBL" id="GGO80355.1"/>
    </source>
</evidence>
<dbReference type="Proteomes" id="UP000646523">
    <property type="component" value="Unassembled WGS sequence"/>
</dbReference>
<keyword evidence="2" id="KW-1185">Reference proteome</keyword>
<evidence type="ECO:0008006" key="3">
    <source>
        <dbReference type="Google" id="ProtNLM"/>
    </source>
</evidence>
<proteinExistence type="predicted"/>
<protein>
    <recommendedName>
        <fullName evidence="3">Transposase</fullName>
    </recommendedName>
</protein>
<accession>A0A918DS97</accession>
<reference evidence="1" key="2">
    <citation type="submission" date="2020-09" db="EMBL/GenBank/DDBJ databases">
        <authorList>
            <person name="Sun Q."/>
            <person name="Zhou Y."/>
        </authorList>
    </citation>
    <scope>NUCLEOTIDE SEQUENCE</scope>
    <source>
        <strain evidence="1">CGMCC 4.7368</strain>
    </source>
</reference>
<reference evidence="1" key="1">
    <citation type="journal article" date="2014" name="Int. J. Syst. Evol. Microbiol.">
        <title>Complete genome sequence of Corynebacterium casei LMG S-19264T (=DSM 44701T), isolated from a smear-ripened cheese.</title>
        <authorList>
            <consortium name="US DOE Joint Genome Institute (JGI-PGF)"/>
            <person name="Walter F."/>
            <person name="Albersmeier A."/>
            <person name="Kalinowski J."/>
            <person name="Ruckert C."/>
        </authorList>
    </citation>
    <scope>NUCLEOTIDE SEQUENCE</scope>
    <source>
        <strain evidence="1">CGMCC 4.7368</strain>
    </source>
</reference>
<sequence>MHARIADRGRLRKVSTRLVHEHQVIAVDALTVSDMVKNHRLARAISDASWRERRGMLKNILAAGPAES</sequence>
<dbReference type="AlphaFoldDB" id="A0A918DS97"/>
<gene>
    <name evidence="1" type="ORF">GCM10012289_66830</name>
</gene>
<comment type="caution">
    <text evidence="1">The sequence shown here is derived from an EMBL/GenBank/DDBJ whole genome shotgun (WGS) entry which is preliminary data.</text>
</comment>
<name>A0A918DS97_9ACTN</name>
<dbReference type="EMBL" id="BMNH01000031">
    <property type="protein sequence ID" value="GGO80355.1"/>
    <property type="molecule type" value="Genomic_DNA"/>
</dbReference>